<protein>
    <submittedName>
        <fullName evidence="1">DUF885 domain-containing protein</fullName>
    </submittedName>
</protein>
<dbReference type="InterPro" id="IPR010281">
    <property type="entry name" value="DUF885"/>
</dbReference>
<dbReference type="Pfam" id="PF05960">
    <property type="entry name" value="DUF885"/>
    <property type="match status" value="1"/>
</dbReference>
<organism evidence="1">
    <name type="scientific">Caulobacter sp. 73W</name>
    <dbReference type="NCBI Taxonomy" id="3161137"/>
    <lineage>
        <taxon>Bacteria</taxon>
        <taxon>Pseudomonadati</taxon>
        <taxon>Pseudomonadota</taxon>
        <taxon>Alphaproteobacteria</taxon>
        <taxon>Caulobacterales</taxon>
        <taxon>Caulobacteraceae</taxon>
        <taxon>Caulobacter</taxon>
    </lineage>
</organism>
<dbReference type="PANTHER" id="PTHR33361:SF16">
    <property type="entry name" value="DUF885 DOMAIN-CONTAINING PROTEIN"/>
    <property type="match status" value="1"/>
</dbReference>
<dbReference type="PANTHER" id="PTHR33361">
    <property type="entry name" value="GLR0591 PROTEIN"/>
    <property type="match status" value="1"/>
</dbReference>
<accession>A0AB39KSU5</accession>
<name>A0AB39KSU5_9CAUL</name>
<dbReference type="RefSeq" id="WP_369059554.1">
    <property type="nucleotide sequence ID" value="NZ_CP158375.1"/>
</dbReference>
<gene>
    <name evidence="1" type="ORF">ABOZ73_18415</name>
</gene>
<reference evidence="1" key="1">
    <citation type="submission" date="2024-06" db="EMBL/GenBank/DDBJ databases">
        <title>Caulobacter inopinatus, sp. nov.</title>
        <authorList>
            <person name="Donachie S.P."/>
        </authorList>
    </citation>
    <scope>NUCLEOTIDE SEQUENCE</scope>
    <source>
        <strain evidence="1">73W</strain>
    </source>
</reference>
<dbReference type="EMBL" id="CP158375">
    <property type="protein sequence ID" value="XDO96714.1"/>
    <property type="molecule type" value="Genomic_DNA"/>
</dbReference>
<evidence type="ECO:0000313" key="1">
    <source>
        <dbReference type="EMBL" id="XDO96714.1"/>
    </source>
</evidence>
<dbReference type="AlphaFoldDB" id="A0AB39KSU5"/>
<sequence length="603" mass="66727">MAAHPLRALAASAVPPAAQGAAADAETARLNAWLNAQYEAALDLSPMMRSYAGDKKNYDKIDDLSEDALTASLAWRRASVDALRRQFDRDRLTAEGQTSYDLWVVEYEMAAAADKFRRNEYVFSQIFGVHTSFAQFLIAIHKVDEPADMDAYVARISGLSRALGQRLESAKLNAAAGVRSPRYAYDAVIKQAHGLSAGAPFDDDADNSVWADAKAKADALVVAGKISAADAERCKQAARKALIEDWGPAYRHLIAWLQADRPNTAAIATGVGKDPNGAAFYAERLAASTTTDLTAEQIHQIGLSEVTRIKGEMEAIKQQVGFTGSLQDFFRYIREDDRFYYPNTDEGRQAFITAATNHLAFMKARLPDYFGVLPKADVVVKRVEAYREVAGAPQHYLIGSRDGSRPGVFYAHMSDMRSLPIPQLEVITYHEGNPGHHMQFSIAQELTDVPRFRTQLYYNATQEGWGLYTELLAKEMGAYKDPYSDFGRLTTEIWRAIRLVVDTGLHAKGWTEEEAVAYFAANSAASQSQIRAEVQRYIVMPGQATGYKIGMIEILKMRRNAKAQLGDRFDIKGFHDTILGGGQMTLGLLQARVDRWAQGRKVA</sequence>
<proteinExistence type="predicted"/>